<reference evidence="1" key="3">
    <citation type="journal article" date="2017" name="Nature">
        <title>Genome sequence of the progenitor of the wheat D genome Aegilops tauschii.</title>
        <authorList>
            <person name="Luo M.C."/>
            <person name="Gu Y.Q."/>
            <person name="Puiu D."/>
            <person name="Wang H."/>
            <person name="Twardziok S.O."/>
            <person name="Deal K.R."/>
            <person name="Huo N."/>
            <person name="Zhu T."/>
            <person name="Wang L."/>
            <person name="Wang Y."/>
            <person name="McGuire P.E."/>
            <person name="Liu S."/>
            <person name="Long H."/>
            <person name="Ramasamy R.K."/>
            <person name="Rodriguez J.C."/>
            <person name="Van S.L."/>
            <person name="Yuan L."/>
            <person name="Wang Z."/>
            <person name="Xia Z."/>
            <person name="Xiao L."/>
            <person name="Anderson O.D."/>
            <person name="Ouyang S."/>
            <person name="Liang Y."/>
            <person name="Zimin A.V."/>
            <person name="Pertea G."/>
            <person name="Qi P."/>
            <person name="Bennetzen J.L."/>
            <person name="Dai X."/>
            <person name="Dawson M.W."/>
            <person name="Muller H.G."/>
            <person name="Kugler K."/>
            <person name="Rivarola-Duarte L."/>
            <person name="Spannagl M."/>
            <person name="Mayer K.F.X."/>
            <person name="Lu F.H."/>
            <person name="Bevan M.W."/>
            <person name="Leroy P."/>
            <person name="Li P."/>
            <person name="You F.M."/>
            <person name="Sun Q."/>
            <person name="Liu Z."/>
            <person name="Lyons E."/>
            <person name="Wicker T."/>
            <person name="Salzberg S.L."/>
            <person name="Devos K.M."/>
            <person name="Dvorak J."/>
        </authorList>
    </citation>
    <scope>NUCLEOTIDE SEQUENCE [LARGE SCALE GENOMIC DNA]</scope>
    <source>
        <strain evidence="1">cv. AL8/78</strain>
    </source>
</reference>
<accession>A0A453M163</accession>
<name>A0A453M163_AEGTS</name>
<sequence length="127" mass="14559">GKVGEEPVHRLNLLRANRVLTAYLSSLAKSPEFYDWSQKRVRDGTNSASTLLSRFRAQLAGHWHWPGLFWLAARYSNCKESREDPWCCCISPHRMDMNLLISEGHIIGRFAVAHFRSSPVAISYVTR</sequence>
<dbReference type="EnsemblPlants" id="AET5Gv20999600.1">
    <property type="protein sequence ID" value="AET5Gv20999600.1"/>
    <property type="gene ID" value="AET5Gv20999600"/>
</dbReference>
<reference evidence="1" key="4">
    <citation type="submission" date="2019-03" db="UniProtKB">
        <authorList>
            <consortium name="EnsemblPlants"/>
        </authorList>
    </citation>
    <scope>IDENTIFICATION</scope>
</reference>
<evidence type="ECO:0000313" key="1">
    <source>
        <dbReference type="EnsemblPlants" id="AET5Gv20999600.1"/>
    </source>
</evidence>
<reference evidence="1" key="5">
    <citation type="journal article" date="2021" name="G3 (Bethesda)">
        <title>Aegilops tauschii genome assembly Aet v5.0 features greater sequence contiguity and improved annotation.</title>
        <authorList>
            <person name="Wang L."/>
            <person name="Zhu T."/>
            <person name="Rodriguez J.C."/>
            <person name="Deal K.R."/>
            <person name="Dubcovsky J."/>
            <person name="McGuire P.E."/>
            <person name="Lux T."/>
            <person name="Spannagl M."/>
            <person name="Mayer K.F.X."/>
            <person name="Baldrich P."/>
            <person name="Meyers B.C."/>
            <person name="Huo N."/>
            <person name="Gu Y.Q."/>
            <person name="Zhou H."/>
            <person name="Devos K.M."/>
            <person name="Bennetzen J.L."/>
            <person name="Unver T."/>
            <person name="Budak H."/>
            <person name="Gulick P.J."/>
            <person name="Galiba G."/>
            <person name="Kalapos B."/>
            <person name="Nelson D.R."/>
            <person name="Li P."/>
            <person name="You F.M."/>
            <person name="Luo M.C."/>
            <person name="Dvorak J."/>
        </authorList>
    </citation>
    <scope>NUCLEOTIDE SEQUENCE [LARGE SCALE GENOMIC DNA]</scope>
    <source>
        <strain evidence="1">cv. AL8/78</strain>
    </source>
</reference>
<dbReference type="Gramene" id="AET5Gv20999600.1">
    <property type="protein sequence ID" value="AET5Gv20999600.1"/>
    <property type="gene ID" value="AET5Gv20999600"/>
</dbReference>
<proteinExistence type="predicted"/>
<dbReference type="Proteomes" id="UP000015105">
    <property type="component" value="Chromosome 5D"/>
</dbReference>
<keyword evidence="2" id="KW-1185">Reference proteome</keyword>
<organism evidence="1 2">
    <name type="scientific">Aegilops tauschii subsp. strangulata</name>
    <name type="common">Goatgrass</name>
    <dbReference type="NCBI Taxonomy" id="200361"/>
    <lineage>
        <taxon>Eukaryota</taxon>
        <taxon>Viridiplantae</taxon>
        <taxon>Streptophyta</taxon>
        <taxon>Embryophyta</taxon>
        <taxon>Tracheophyta</taxon>
        <taxon>Spermatophyta</taxon>
        <taxon>Magnoliopsida</taxon>
        <taxon>Liliopsida</taxon>
        <taxon>Poales</taxon>
        <taxon>Poaceae</taxon>
        <taxon>BOP clade</taxon>
        <taxon>Pooideae</taxon>
        <taxon>Triticodae</taxon>
        <taxon>Triticeae</taxon>
        <taxon>Triticinae</taxon>
        <taxon>Aegilops</taxon>
    </lineage>
</organism>
<reference evidence="2" key="1">
    <citation type="journal article" date="2014" name="Science">
        <title>Ancient hybridizations among the ancestral genomes of bread wheat.</title>
        <authorList>
            <consortium name="International Wheat Genome Sequencing Consortium,"/>
            <person name="Marcussen T."/>
            <person name="Sandve S.R."/>
            <person name="Heier L."/>
            <person name="Spannagl M."/>
            <person name="Pfeifer M."/>
            <person name="Jakobsen K.S."/>
            <person name="Wulff B.B."/>
            <person name="Steuernagel B."/>
            <person name="Mayer K.F."/>
            <person name="Olsen O.A."/>
        </authorList>
    </citation>
    <scope>NUCLEOTIDE SEQUENCE [LARGE SCALE GENOMIC DNA]</scope>
    <source>
        <strain evidence="2">cv. AL8/78</strain>
    </source>
</reference>
<evidence type="ECO:0000313" key="2">
    <source>
        <dbReference type="Proteomes" id="UP000015105"/>
    </source>
</evidence>
<protein>
    <submittedName>
        <fullName evidence="1">Uncharacterized protein</fullName>
    </submittedName>
</protein>
<dbReference type="AlphaFoldDB" id="A0A453M163"/>
<reference evidence="2" key="2">
    <citation type="journal article" date="2017" name="Nat. Plants">
        <title>The Aegilops tauschii genome reveals multiple impacts of transposons.</title>
        <authorList>
            <person name="Zhao G."/>
            <person name="Zou C."/>
            <person name="Li K."/>
            <person name="Wang K."/>
            <person name="Li T."/>
            <person name="Gao L."/>
            <person name="Zhang X."/>
            <person name="Wang H."/>
            <person name="Yang Z."/>
            <person name="Liu X."/>
            <person name="Jiang W."/>
            <person name="Mao L."/>
            <person name="Kong X."/>
            <person name="Jiao Y."/>
            <person name="Jia J."/>
        </authorList>
    </citation>
    <scope>NUCLEOTIDE SEQUENCE [LARGE SCALE GENOMIC DNA]</scope>
    <source>
        <strain evidence="2">cv. AL8/78</strain>
    </source>
</reference>